<dbReference type="InterPro" id="IPR037523">
    <property type="entry name" value="VOC_core"/>
</dbReference>
<dbReference type="PANTHER" id="PTHR36113">
    <property type="entry name" value="LYASE, PUTATIVE-RELATED-RELATED"/>
    <property type="match status" value="1"/>
</dbReference>
<evidence type="ECO:0000259" key="1">
    <source>
        <dbReference type="PROSITE" id="PS51819"/>
    </source>
</evidence>
<dbReference type="EMBL" id="JAGTPW010000002">
    <property type="protein sequence ID" value="MBR8643968.1"/>
    <property type="molecule type" value="Genomic_DNA"/>
</dbReference>
<dbReference type="InterPro" id="IPR029068">
    <property type="entry name" value="Glyas_Bleomycin-R_OHBP_Dase"/>
</dbReference>
<dbReference type="Gene3D" id="3.10.180.10">
    <property type="entry name" value="2,3-Dihydroxybiphenyl 1,2-Dioxygenase, domain 1"/>
    <property type="match status" value="1"/>
</dbReference>
<dbReference type="InterPro" id="IPR051332">
    <property type="entry name" value="Fosfomycin_Res_Enzymes"/>
</dbReference>
<proteinExistence type="predicted"/>
<evidence type="ECO:0000313" key="2">
    <source>
        <dbReference type="EMBL" id="MBR8643968.1"/>
    </source>
</evidence>
<comment type="caution">
    <text evidence="2">The sequence shown here is derived from an EMBL/GenBank/DDBJ whole genome shotgun (WGS) entry which is preliminary data.</text>
</comment>
<organism evidence="2 3">
    <name type="scientific">Peribacillus frigoritolerans</name>
    <dbReference type="NCBI Taxonomy" id="450367"/>
    <lineage>
        <taxon>Bacteria</taxon>
        <taxon>Bacillati</taxon>
        <taxon>Bacillota</taxon>
        <taxon>Bacilli</taxon>
        <taxon>Bacillales</taxon>
        <taxon>Bacillaceae</taxon>
        <taxon>Peribacillus</taxon>
    </lineage>
</organism>
<dbReference type="PROSITE" id="PS51819">
    <property type="entry name" value="VOC"/>
    <property type="match status" value="1"/>
</dbReference>
<dbReference type="PANTHER" id="PTHR36113:SF6">
    <property type="entry name" value="FOSFOMYCIN RESISTANCE PROTEIN FOSX"/>
    <property type="match status" value="1"/>
</dbReference>
<reference evidence="2" key="1">
    <citation type="submission" date="2021-04" db="EMBL/GenBank/DDBJ databases">
        <title>Whole genome sequencing of Enterococci isolates from hospitalized patients.</title>
        <authorList>
            <person name="Ogoti B.M."/>
            <person name="Onyambu F.G."/>
        </authorList>
    </citation>
    <scope>NUCLEOTIDE SEQUENCE</scope>
    <source>
        <strain evidence="2">242</strain>
    </source>
</reference>
<sequence length="130" mass="15337">MSKGFLHYIELYVSNSKRSIDFWGWFLDEMGDEPFQEWESGRSWRLGEMYIVLVQAETRFLDIPYHRGRVGLNHLAFHAASRQQVDEVARKVKGIVTTIYADKHPFAGGKDHYFLYYEDPDRMKVEFVAP</sequence>
<accession>A0A941J1Z1</accession>
<protein>
    <recommendedName>
        <fullName evidence="1">VOC domain-containing protein</fullName>
    </recommendedName>
</protein>
<dbReference type="Proteomes" id="UP000680045">
    <property type="component" value="Unassembled WGS sequence"/>
</dbReference>
<dbReference type="SUPFAM" id="SSF54593">
    <property type="entry name" value="Glyoxalase/Bleomycin resistance protein/Dihydroxybiphenyl dioxygenase"/>
    <property type="match status" value="1"/>
</dbReference>
<evidence type="ECO:0000313" key="3">
    <source>
        <dbReference type="Proteomes" id="UP000680045"/>
    </source>
</evidence>
<gene>
    <name evidence="2" type="ORF">KEH51_02125</name>
</gene>
<feature type="domain" description="VOC" evidence="1">
    <location>
        <begin position="5"/>
        <end position="130"/>
    </location>
</feature>
<dbReference type="AlphaFoldDB" id="A0A941J1Z1"/>
<name>A0A941J1Z1_9BACI</name>